<feature type="region of interest" description="Disordered" evidence="1">
    <location>
        <begin position="54"/>
        <end position="81"/>
    </location>
</feature>
<comment type="caution">
    <text evidence="3">The sequence shown here is derived from an EMBL/GenBank/DDBJ whole genome shotgun (WGS) entry which is preliminary data.</text>
</comment>
<dbReference type="PANTHER" id="PTHR37177">
    <property type="entry name" value="PROTEIN PSY1"/>
    <property type="match status" value="1"/>
</dbReference>
<keyword evidence="2" id="KW-1133">Transmembrane helix</keyword>
<keyword evidence="2" id="KW-0812">Transmembrane</keyword>
<dbReference type="PANTHER" id="PTHR37177:SF4">
    <property type="entry name" value="PROTEIN PSY1"/>
    <property type="match status" value="1"/>
</dbReference>
<reference evidence="3" key="1">
    <citation type="submission" date="2023-05" db="EMBL/GenBank/DDBJ databases">
        <title>Nepenthes gracilis genome sequencing.</title>
        <authorList>
            <person name="Fukushima K."/>
        </authorList>
    </citation>
    <scope>NUCLEOTIDE SEQUENCE</scope>
    <source>
        <strain evidence="3">SING2019-196</strain>
    </source>
</reference>
<feature type="transmembrane region" description="Helical" evidence="2">
    <location>
        <begin position="12"/>
        <end position="32"/>
    </location>
</feature>
<keyword evidence="4" id="KW-1185">Reference proteome</keyword>
<dbReference type="AlphaFoldDB" id="A0AAD3SLD3"/>
<keyword evidence="2" id="KW-0472">Membrane</keyword>
<evidence type="ECO:0000256" key="1">
    <source>
        <dbReference type="SAM" id="MobiDB-lite"/>
    </source>
</evidence>
<dbReference type="Proteomes" id="UP001279734">
    <property type="component" value="Unassembled WGS sequence"/>
</dbReference>
<name>A0AAD3SLD3_NEPGR</name>
<dbReference type="EMBL" id="BSYO01000012">
    <property type="protein sequence ID" value="GMH12711.1"/>
    <property type="molecule type" value="Genomic_DNA"/>
</dbReference>
<organism evidence="3 4">
    <name type="scientific">Nepenthes gracilis</name>
    <name type="common">Slender pitcher plant</name>
    <dbReference type="NCBI Taxonomy" id="150966"/>
    <lineage>
        <taxon>Eukaryota</taxon>
        <taxon>Viridiplantae</taxon>
        <taxon>Streptophyta</taxon>
        <taxon>Embryophyta</taxon>
        <taxon>Tracheophyta</taxon>
        <taxon>Spermatophyta</taxon>
        <taxon>Magnoliopsida</taxon>
        <taxon>eudicotyledons</taxon>
        <taxon>Gunneridae</taxon>
        <taxon>Pentapetalae</taxon>
        <taxon>Caryophyllales</taxon>
        <taxon>Nepenthaceae</taxon>
        <taxon>Nepenthes</taxon>
    </lineage>
</organism>
<dbReference type="InterPro" id="IPR034430">
    <property type="entry name" value="PSY"/>
</dbReference>
<accession>A0AAD3SLD3</accession>
<evidence type="ECO:0000313" key="4">
    <source>
        <dbReference type="Proteomes" id="UP001279734"/>
    </source>
</evidence>
<proteinExistence type="predicted"/>
<sequence length="81" mass="8667">MRARAIEETMSFLLRFCYCLWVLWAFAVVSAAREARLLTGGEETAGAAARSLGATLDDYGDPSANTGHDPGSEDGGGSRRR</sequence>
<evidence type="ECO:0000256" key="2">
    <source>
        <dbReference type="SAM" id="Phobius"/>
    </source>
</evidence>
<evidence type="ECO:0000313" key="3">
    <source>
        <dbReference type="EMBL" id="GMH12711.1"/>
    </source>
</evidence>
<gene>
    <name evidence="3" type="ORF">Nepgr_014552</name>
</gene>
<protein>
    <submittedName>
        <fullName evidence="3">Uncharacterized protein</fullName>
    </submittedName>
</protein>